<proteinExistence type="predicted"/>
<evidence type="ECO:0000313" key="1">
    <source>
        <dbReference type="EMBL" id="GAK56357.1"/>
    </source>
</evidence>
<accession>A0A081BVK2</accession>
<dbReference type="EMBL" id="DF820464">
    <property type="protein sequence ID" value="GAK56357.1"/>
    <property type="molecule type" value="Genomic_DNA"/>
</dbReference>
<dbReference type="STRING" id="1499967.U27_03319"/>
<gene>
    <name evidence="1" type="ORF">U27_03319</name>
</gene>
<dbReference type="Proteomes" id="UP000030661">
    <property type="component" value="Unassembled WGS sequence"/>
</dbReference>
<dbReference type="HOGENOM" id="CLU_2703547_0_0_0"/>
<dbReference type="eggNOG" id="ENOG5033CK6">
    <property type="taxonomic scope" value="Bacteria"/>
</dbReference>
<organism evidence="1">
    <name type="scientific">Vecturithrix granuli</name>
    <dbReference type="NCBI Taxonomy" id="1499967"/>
    <lineage>
        <taxon>Bacteria</taxon>
        <taxon>Candidatus Moduliflexota</taxon>
        <taxon>Candidatus Vecturitrichia</taxon>
        <taxon>Candidatus Vecturitrichales</taxon>
        <taxon>Candidatus Vecturitrichaceae</taxon>
        <taxon>Candidatus Vecturithrix</taxon>
    </lineage>
</organism>
<sequence>MVLTTVQSNHISLPEPLVKRFWGKSFEIIEIKEGILLKPVDDAISLAKGCLKGTGFSSQRFMQLKQTEKELER</sequence>
<protein>
    <recommendedName>
        <fullName evidence="3">SpoVT-AbrB domain-containing protein</fullName>
    </recommendedName>
</protein>
<dbReference type="AlphaFoldDB" id="A0A081BVK2"/>
<name>A0A081BVK2_VECG1</name>
<evidence type="ECO:0008006" key="3">
    <source>
        <dbReference type="Google" id="ProtNLM"/>
    </source>
</evidence>
<reference evidence="1" key="1">
    <citation type="journal article" date="2015" name="PeerJ">
        <title>First genomic representation of candidate bacterial phylum KSB3 points to enhanced environmental sensing as a trigger of wastewater bulking.</title>
        <authorList>
            <person name="Sekiguchi Y."/>
            <person name="Ohashi A."/>
            <person name="Parks D.H."/>
            <person name="Yamauchi T."/>
            <person name="Tyson G.W."/>
            <person name="Hugenholtz P."/>
        </authorList>
    </citation>
    <scope>NUCLEOTIDE SEQUENCE [LARGE SCALE GENOMIC DNA]</scope>
</reference>
<evidence type="ECO:0000313" key="2">
    <source>
        <dbReference type="Proteomes" id="UP000030661"/>
    </source>
</evidence>
<keyword evidence="2" id="KW-1185">Reference proteome</keyword>